<dbReference type="PROSITE" id="PS50007">
    <property type="entry name" value="PIPLC_X_DOMAIN"/>
    <property type="match status" value="1"/>
</dbReference>
<evidence type="ECO:0000313" key="8">
    <source>
        <dbReference type="Proteomes" id="UP001206483"/>
    </source>
</evidence>
<gene>
    <name evidence="7" type="ORF">FHR36_007035</name>
</gene>
<protein>
    <recommendedName>
        <fullName evidence="3">1-phosphatidylinositol phosphodiesterase</fullName>
        <ecNumber evidence="2">4.6.1.13</ecNumber>
    </recommendedName>
    <alternativeName>
        <fullName evidence="4">Phosphatidylinositol diacylglycerol-lyase</fullName>
    </alternativeName>
    <alternativeName>
        <fullName evidence="5">Phosphatidylinositol-specific phospholipase C</fullName>
    </alternativeName>
</protein>
<dbReference type="PROSITE" id="PS51318">
    <property type="entry name" value="TAT"/>
    <property type="match status" value="1"/>
</dbReference>
<evidence type="ECO:0000256" key="4">
    <source>
        <dbReference type="ARBA" id="ARBA00030474"/>
    </source>
</evidence>
<dbReference type="SMART" id="SM00148">
    <property type="entry name" value="PLCXc"/>
    <property type="match status" value="1"/>
</dbReference>
<dbReference type="Gene3D" id="3.20.20.190">
    <property type="entry name" value="Phosphatidylinositol (PI) phosphodiesterase"/>
    <property type="match status" value="1"/>
</dbReference>
<dbReference type="InterPro" id="IPR017946">
    <property type="entry name" value="PLC-like_Pdiesterase_TIM-brl"/>
</dbReference>
<comment type="catalytic activity">
    <reaction evidence="1">
        <text>a 1,2-diacyl-sn-glycero-3-phospho-(1D-myo-inositol) = 1D-myo-inositol 1,2-cyclic phosphate + a 1,2-diacyl-sn-glycerol</text>
        <dbReference type="Rhea" id="RHEA:17093"/>
        <dbReference type="ChEBI" id="CHEBI:17815"/>
        <dbReference type="ChEBI" id="CHEBI:57880"/>
        <dbReference type="ChEBI" id="CHEBI:58484"/>
        <dbReference type="EC" id="4.6.1.13"/>
    </reaction>
</comment>
<evidence type="ECO:0000256" key="1">
    <source>
        <dbReference type="ARBA" id="ARBA00001316"/>
    </source>
</evidence>
<accession>A0ABT1J8S0</accession>
<evidence type="ECO:0000259" key="6">
    <source>
        <dbReference type="SMART" id="SM00148"/>
    </source>
</evidence>
<sequence length="305" mass="32394">MSLTDAPIVSRRVFARSALAVGLAAAGVGLGGARASAATVPGAADWMAALDGQASLARLTIPGTHDTGALHGGPITETQTLSVADQLAAGVRFLDVRCRAIDGVFAIHHGPVFQQIFFGDVLNQCQAFLAAHPGETVLMRVKQEYSSVSDADFGTIFATKYQSHWPGLMWTENRIPHLGEVRGRVVVIADNGGVPGVRWGGAMTDIEDDYDIGTIFEISSRKWPETSSHLDAARASGDPQRLFLSFTSSSGWGLWPRQAADAMAPRLRSYVGGLDHSARPVLGTVPMDFVTADSARMLYALNFGG</sequence>
<reference evidence="7 8" key="1">
    <citation type="submission" date="2022-06" db="EMBL/GenBank/DDBJ databases">
        <title>Sequencing the genomes of 1000 actinobacteria strains.</title>
        <authorList>
            <person name="Klenk H.-P."/>
        </authorList>
    </citation>
    <scope>NUCLEOTIDE SEQUENCE [LARGE SCALE GENOMIC DNA]</scope>
    <source>
        <strain evidence="7 8">DSM 41656</strain>
    </source>
</reference>
<evidence type="ECO:0000256" key="3">
    <source>
        <dbReference type="ARBA" id="ARBA00019758"/>
    </source>
</evidence>
<feature type="domain" description="Phosphatidylinositol-specific phospholipase C X" evidence="6">
    <location>
        <begin position="50"/>
        <end position="190"/>
    </location>
</feature>
<proteinExistence type="predicted"/>
<evidence type="ECO:0000256" key="2">
    <source>
        <dbReference type="ARBA" id="ARBA00012581"/>
    </source>
</evidence>
<dbReference type="EMBL" id="JAMZDX010000007">
    <property type="protein sequence ID" value="MCP2313836.1"/>
    <property type="molecule type" value="Genomic_DNA"/>
</dbReference>
<dbReference type="SUPFAM" id="SSF51695">
    <property type="entry name" value="PLC-like phosphodiesterases"/>
    <property type="match status" value="1"/>
</dbReference>
<evidence type="ECO:0000313" key="7">
    <source>
        <dbReference type="EMBL" id="MCP2313836.1"/>
    </source>
</evidence>
<dbReference type="RefSeq" id="WP_253804019.1">
    <property type="nucleotide sequence ID" value="NZ_BAAAUB010000004.1"/>
</dbReference>
<evidence type="ECO:0000256" key="5">
    <source>
        <dbReference type="ARBA" id="ARBA00030782"/>
    </source>
</evidence>
<organism evidence="7 8">
    <name type="scientific">Kitasatospora paracochleata</name>
    <dbReference type="NCBI Taxonomy" id="58354"/>
    <lineage>
        <taxon>Bacteria</taxon>
        <taxon>Bacillati</taxon>
        <taxon>Actinomycetota</taxon>
        <taxon>Actinomycetes</taxon>
        <taxon>Kitasatosporales</taxon>
        <taxon>Streptomycetaceae</taxon>
        <taxon>Kitasatospora</taxon>
    </lineage>
</organism>
<dbReference type="Proteomes" id="UP001206483">
    <property type="component" value="Unassembled WGS sequence"/>
</dbReference>
<keyword evidence="8" id="KW-1185">Reference proteome</keyword>
<keyword evidence="7" id="KW-0456">Lyase</keyword>
<dbReference type="PANTHER" id="PTHR13593">
    <property type="match status" value="1"/>
</dbReference>
<dbReference type="CDD" id="cd08586">
    <property type="entry name" value="PI-PLCc_BcPLC_like"/>
    <property type="match status" value="1"/>
</dbReference>
<dbReference type="Pfam" id="PF00388">
    <property type="entry name" value="PI-PLC-X"/>
    <property type="match status" value="1"/>
</dbReference>
<dbReference type="InterPro" id="IPR006311">
    <property type="entry name" value="TAT_signal"/>
</dbReference>
<dbReference type="InterPro" id="IPR051057">
    <property type="entry name" value="PI-PLC_domain"/>
</dbReference>
<name>A0ABT1J8S0_9ACTN</name>
<dbReference type="InterPro" id="IPR000909">
    <property type="entry name" value="PLipase_C_PInositol-sp_X_dom"/>
</dbReference>
<dbReference type="GO" id="GO:0004436">
    <property type="term" value="F:phosphatidylinositol diacylglycerol-lyase activity"/>
    <property type="evidence" value="ECO:0007669"/>
    <property type="project" value="UniProtKB-EC"/>
</dbReference>
<dbReference type="EC" id="4.6.1.13" evidence="2"/>
<dbReference type="PANTHER" id="PTHR13593:SF113">
    <property type="entry name" value="SI:DKEY-266F7.9"/>
    <property type="match status" value="1"/>
</dbReference>
<comment type="caution">
    <text evidence="7">The sequence shown here is derived from an EMBL/GenBank/DDBJ whole genome shotgun (WGS) entry which is preliminary data.</text>
</comment>